<dbReference type="EMBL" id="JADPMV010000002">
    <property type="protein sequence ID" value="MBS7663329.1"/>
    <property type="molecule type" value="Genomic_DNA"/>
</dbReference>
<gene>
    <name evidence="1" type="ORF">I0D00_15475</name>
</gene>
<comment type="caution">
    <text evidence="1">The sequence shown here is derived from an EMBL/GenBank/DDBJ whole genome shotgun (WGS) entry which is preliminary data.</text>
</comment>
<dbReference type="RefSeq" id="WP_213640727.1">
    <property type="nucleotide sequence ID" value="NZ_JADPMV010000002.1"/>
</dbReference>
<name>A0ABS5Q5D1_9PSED</name>
<accession>A0ABS5Q5D1</accession>
<sequence length="134" mass="14703">MTQAHDKLIGQVPARIVEVARLQVTPYEGRVAEYNVATWLQLPGLANLPVSLLIGYRDGDKRREVAVDHGKVNAHGKILLSGIARLAVRHRIDDMQVRLRSAVPAQSLVVEELFVQAVELARNDHGQALASSQA</sequence>
<dbReference type="Proteomes" id="UP001196601">
    <property type="component" value="Unassembled WGS sequence"/>
</dbReference>
<protein>
    <submittedName>
        <fullName evidence="1">Uncharacterized protein</fullName>
    </submittedName>
</protein>
<evidence type="ECO:0000313" key="2">
    <source>
        <dbReference type="Proteomes" id="UP001196601"/>
    </source>
</evidence>
<proteinExistence type="predicted"/>
<keyword evidence="2" id="KW-1185">Reference proteome</keyword>
<reference evidence="1 2" key="1">
    <citation type="journal article" date="2021" name="Syst. Appl. Microbiol.">
        <title>Pseudomonas lalucatii sp. nov. isolated from Vallgornera, a karstic cave in Mallorca, Western Mediterranean.</title>
        <authorList>
            <person name="Busquets A."/>
            <person name="Mulet M."/>
            <person name="Gomila M."/>
            <person name="Garcia-Valdes E."/>
        </authorList>
    </citation>
    <scope>NUCLEOTIDE SEQUENCE [LARGE SCALE GENOMIC DNA]</scope>
    <source>
        <strain evidence="1 2">R1b54</strain>
    </source>
</reference>
<organism evidence="1 2">
    <name type="scientific">Pseudomonas lalucatii</name>
    <dbReference type="NCBI Taxonomy" id="1424203"/>
    <lineage>
        <taxon>Bacteria</taxon>
        <taxon>Pseudomonadati</taxon>
        <taxon>Pseudomonadota</taxon>
        <taxon>Gammaproteobacteria</taxon>
        <taxon>Pseudomonadales</taxon>
        <taxon>Pseudomonadaceae</taxon>
        <taxon>Pseudomonas</taxon>
    </lineage>
</organism>
<evidence type="ECO:0000313" key="1">
    <source>
        <dbReference type="EMBL" id="MBS7663329.1"/>
    </source>
</evidence>